<evidence type="ECO:0000313" key="1">
    <source>
        <dbReference type="EMBL" id="KAH3804065.1"/>
    </source>
</evidence>
<sequence>MVLSSRIVTDHHGRFEPPKTAVWATGAPRTFPNVPGPTRINMAATRFKCRKKPHMNRVDPASVWDLGYTALLLDCK</sequence>
<reference evidence="1" key="1">
    <citation type="journal article" date="2019" name="bioRxiv">
        <title>The Genome of the Zebra Mussel, Dreissena polymorpha: A Resource for Invasive Species Research.</title>
        <authorList>
            <person name="McCartney M.A."/>
            <person name="Auch B."/>
            <person name="Kono T."/>
            <person name="Mallez S."/>
            <person name="Zhang Y."/>
            <person name="Obille A."/>
            <person name="Becker A."/>
            <person name="Abrahante J.E."/>
            <person name="Garbe J."/>
            <person name="Badalamenti J.P."/>
            <person name="Herman A."/>
            <person name="Mangelson H."/>
            <person name="Liachko I."/>
            <person name="Sullivan S."/>
            <person name="Sone E.D."/>
            <person name="Koren S."/>
            <person name="Silverstein K.A.T."/>
            <person name="Beckman K.B."/>
            <person name="Gohl D.M."/>
        </authorList>
    </citation>
    <scope>NUCLEOTIDE SEQUENCE</scope>
    <source>
        <strain evidence="1">Duluth1</strain>
        <tissue evidence="1">Whole animal</tissue>
    </source>
</reference>
<protein>
    <submittedName>
        <fullName evidence="1">Uncharacterized protein</fullName>
    </submittedName>
</protein>
<dbReference type="Proteomes" id="UP000828390">
    <property type="component" value="Unassembled WGS sequence"/>
</dbReference>
<comment type="caution">
    <text evidence="1">The sequence shown here is derived from an EMBL/GenBank/DDBJ whole genome shotgun (WGS) entry which is preliminary data.</text>
</comment>
<evidence type="ECO:0000313" key="2">
    <source>
        <dbReference type="Proteomes" id="UP000828390"/>
    </source>
</evidence>
<keyword evidence="2" id="KW-1185">Reference proteome</keyword>
<gene>
    <name evidence="1" type="ORF">DPMN_132343</name>
</gene>
<dbReference type="AlphaFoldDB" id="A0A9D4JA05"/>
<reference evidence="1" key="2">
    <citation type="submission" date="2020-11" db="EMBL/GenBank/DDBJ databases">
        <authorList>
            <person name="McCartney M.A."/>
            <person name="Auch B."/>
            <person name="Kono T."/>
            <person name="Mallez S."/>
            <person name="Becker A."/>
            <person name="Gohl D.M."/>
            <person name="Silverstein K.A.T."/>
            <person name="Koren S."/>
            <person name="Bechman K.B."/>
            <person name="Herman A."/>
            <person name="Abrahante J.E."/>
            <person name="Garbe J."/>
        </authorList>
    </citation>
    <scope>NUCLEOTIDE SEQUENCE</scope>
    <source>
        <strain evidence="1">Duluth1</strain>
        <tissue evidence="1">Whole animal</tissue>
    </source>
</reference>
<accession>A0A9D4JA05</accession>
<name>A0A9D4JA05_DREPO</name>
<organism evidence="1 2">
    <name type="scientific">Dreissena polymorpha</name>
    <name type="common">Zebra mussel</name>
    <name type="synonym">Mytilus polymorpha</name>
    <dbReference type="NCBI Taxonomy" id="45954"/>
    <lineage>
        <taxon>Eukaryota</taxon>
        <taxon>Metazoa</taxon>
        <taxon>Spiralia</taxon>
        <taxon>Lophotrochozoa</taxon>
        <taxon>Mollusca</taxon>
        <taxon>Bivalvia</taxon>
        <taxon>Autobranchia</taxon>
        <taxon>Heteroconchia</taxon>
        <taxon>Euheterodonta</taxon>
        <taxon>Imparidentia</taxon>
        <taxon>Neoheterodontei</taxon>
        <taxon>Myida</taxon>
        <taxon>Dreissenoidea</taxon>
        <taxon>Dreissenidae</taxon>
        <taxon>Dreissena</taxon>
    </lineage>
</organism>
<dbReference type="EMBL" id="JAIWYP010000006">
    <property type="protein sequence ID" value="KAH3804065.1"/>
    <property type="molecule type" value="Genomic_DNA"/>
</dbReference>
<proteinExistence type="predicted"/>